<accession>A0A7G1G9Q7</accession>
<dbReference type="SUPFAM" id="SSF47240">
    <property type="entry name" value="Ferritin-like"/>
    <property type="match status" value="1"/>
</dbReference>
<dbReference type="EMBL" id="AP018712">
    <property type="protein sequence ID" value="BBE30812.1"/>
    <property type="molecule type" value="Genomic_DNA"/>
</dbReference>
<dbReference type="CDD" id="cd01045">
    <property type="entry name" value="Ferritin_like_AB"/>
    <property type="match status" value="1"/>
</dbReference>
<evidence type="ECO:0000313" key="3">
    <source>
        <dbReference type="Proteomes" id="UP000516361"/>
    </source>
</evidence>
<sequence>MKGIVGILNYALSKEIEGRNFYKEKSEKVKTKELKEVFTDLGEMEASHVEFIKNLISNYEKNNSLDIEVPEEDDSIFFKREKIDTITGKAEDLALDLTVLKMGYLIEEDFMNFYKNASEKIEDLEAKNVFNMLSKWEKVHRDVLYNLYKQLSDEYWDDMGFTPLY</sequence>
<dbReference type="AlphaFoldDB" id="A0A7G1G9Q7"/>
<evidence type="ECO:0000259" key="1">
    <source>
        <dbReference type="Pfam" id="PF02915"/>
    </source>
</evidence>
<dbReference type="GO" id="GO:0046872">
    <property type="term" value="F:metal ion binding"/>
    <property type="evidence" value="ECO:0007669"/>
    <property type="project" value="InterPro"/>
</dbReference>
<dbReference type="InterPro" id="IPR003251">
    <property type="entry name" value="Rr_diiron-bd_dom"/>
</dbReference>
<dbReference type="PANTHER" id="PTHR33531:SF10">
    <property type="entry name" value="BLR7895 PROTEIN"/>
    <property type="match status" value="1"/>
</dbReference>
<dbReference type="KEGG" id="ocy:OSSY52_09530"/>
<organism evidence="2 3">
    <name type="scientific">Tepiditoga spiralis</name>
    <dbReference type="NCBI Taxonomy" id="2108365"/>
    <lineage>
        <taxon>Bacteria</taxon>
        <taxon>Thermotogati</taxon>
        <taxon>Thermotogota</taxon>
        <taxon>Thermotogae</taxon>
        <taxon>Petrotogales</taxon>
        <taxon>Petrotogaceae</taxon>
        <taxon>Tepiditoga</taxon>
    </lineage>
</organism>
<protein>
    <recommendedName>
        <fullName evidence="1">Rubrerythrin diiron-binding domain-containing protein</fullName>
    </recommendedName>
</protein>
<dbReference type="PANTHER" id="PTHR33531">
    <property type="entry name" value="RUBRERYTHRIN SUBFAMILY"/>
    <property type="match status" value="1"/>
</dbReference>
<dbReference type="RefSeq" id="WP_190615880.1">
    <property type="nucleotide sequence ID" value="NZ_AP018712.1"/>
</dbReference>
<keyword evidence="3" id="KW-1185">Reference proteome</keyword>
<proteinExistence type="predicted"/>
<dbReference type="Proteomes" id="UP000516361">
    <property type="component" value="Chromosome"/>
</dbReference>
<dbReference type="InParanoid" id="A0A7G1G9Q7"/>
<dbReference type="GO" id="GO:0016491">
    <property type="term" value="F:oxidoreductase activity"/>
    <property type="evidence" value="ECO:0007669"/>
    <property type="project" value="InterPro"/>
</dbReference>
<feature type="domain" description="Rubrerythrin diiron-binding" evidence="1">
    <location>
        <begin position="7"/>
        <end position="148"/>
    </location>
</feature>
<reference evidence="2 3" key="1">
    <citation type="submission" date="2018-06" db="EMBL/GenBank/DDBJ databases">
        <title>Genome sequencing of Oceanotoga sp. sy52.</title>
        <authorList>
            <person name="Mori K."/>
        </authorList>
    </citation>
    <scope>NUCLEOTIDE SEQUENCE [LARGE SCALE GENOMIC DNA]</scope>
    <source>
        <strain evidence="3">sy52</strain>
    </source>
</reference>
<dbReference type="Pfam" id="PF02915">
    <property type="entry name" value="Rubrerythrin"/>
    <property type="match status" value="1"/>
</dbReference>
<evidence type="ECO:0000313" key="2">
    <source>
        <dbReference type="EMBL" id="BBE30812.1"/>
    </source>
</evidence>
<name>A0A7G1G9Q7_9BACT</name>
<dbReference type="Gene3D" id="1.20.1260.10">
    <property type="match status" value="1"/>
</dbReference>
<gene>
    <name evidence="2" type="ORF">OSSY52_09530</name>
</gene>
<dbReference type="InterPro" id="IPR009078">
    <property type="entry name" value="Ferritin-like_SF"/>
</dbReference>
<dbReference type="InterPro" id="IPR012347">
    <property type="entry name" value="Ferritin-like"/>
</dbReference>